<organism evidence="2 3">
    <name type="scientific">Ruegeria atlantica</name>
    <dbReference type="NCBI Taxonomy" id="81569"/>
    <lineage>
        <taxon>Bacteria</taxon>
        <taxon>Pseudomonadati</taxon>
        <taxon>Pseudomonadota</taxon>
        <taxon>Alphaproteobacteria</taxon>
        <taxon>Rhodobacterales</taxon>
        <taxon>Roseobacteraceae</taxon>
        <taxon>Ruegeria</taxon>
    </lineage>
</organism>
<dbReference type="RefSeq" id="WP_171331886.1">
    <property type="nucleotide sequence ID" value="NZ_WVRA01000014.1"/>
</dbReference>
<evidence type="ECO:0000256" key="1">
    <source>
        <dbReference type="SAM" id="MobiDB-lite"/>
    </source>
</evidence>
<comment type="caution">
    <text evidence="2">The sequence shown here is derived from an EMBL/GenBank/DDBJ whole genome shotgun (WGS) entry which is preliminary data.</text>
</comment>
<evidence type="ECO:0008006" key="4">
    <source>
        <dbReference type="Google" id="ProtNLM"/>
    </source>
</evidence>
<feature type="region of interest" description="Disordered" evidence="1">
    <location>
        <begin position="1"/>
        <end position="24"/>
    </location>
</feature>
<dbReference type="Proteomes" id="UP000597886">
    <property type="component" value="Unassembled WGS sequence"/>
</dbReference>
<evidence type="ECO:0000313" key="2">
    <source>
        <dbReference type="EMBL" id="NOE20798.1"/>
    </source>
</evidence>
<dbReference type="AlphaFoldDB" id="A0AA90YWX5"/>
<proteinExistence type="predicted"/>
<evidence type="ECO:0000313" key="3">
    <source>
        <dbReference type="Proteomes" id="UP000597886"/>
    </source>
</evidence>
<gene>
    <name evidence="2" type="ORF">GS634_21925</name>
</gene>
<feature type="compositionally biased region" description="Polar residues" evidence="1">
    <location>
        <begin position="1"/>
        <end position="10"/>
    </location>
</feature>
<sequence length="169" mass="18041">MAHHPSSPSSAKRHAKDLAQKAKTVVASEATARAQDLQDTAADEAKNVAQAAESAAEAFEAGSAQHQVMSKIADSMENVAAQVRNTDLRTVNRKVSDFARQNPLLFIGSAALVGFAATRFLGARNTHQTTSAEFEADPWATQQQPQRNTLDDTPGHTTVLAKVNEGYNA</sequence>
<name>A0AA90YWX5_9RHOB</name>
<dbReference type="EMBL" id="WVRA01000014">
    <property type="protein sequence ID" value="NOE20798.1"/>
    <property type="molecule type" value="Genomic_DNA"/>
</dbReference>
<accession>A0AA90YWX5</accession>
<reference evidence="2" key="1">
    <citation type="submission" date="2019-12" db="EMBL/GenBank/DDBJ databases">
        <title>Ruegeria JWLKs population differentiation of coral mucus and skeleton niches.</title>
        <authorList>
            <person name="Luo D."/>
        </authorList>
    </citation>
    <scope>NUCLEOTIDE SEQUENCE</scope>
    <source>
        <strain evidence="2">HKCCD6181</strain>
    </source>
</reference>
<protein>
    <recommendedName>
        <fullName evidence="4">DUF3618 domain-containing protein</fullName>
    </recommendedName>
</protein>
<feature type="region of interest" description="Disordered" evidence="1">
    <location>
        <begin position="129"/>
        <end position="154"/>
    </location>
</feature>